<dbReference type="CDD" id="cd00143">
    <property type="entry name" value="PP2Cc"/>
    <property type="match status" value="1"/>
</dbReference>
<feature type="compositionally biased region" description="Acidic residues" evidence="1">
    <location>
        <begin position="461"/>
        <end position="483"/>
    </location>
</feature>
<dbReference type="SUPFAM" id="SSF49879">
    <property type="entry name" value="SMAD/FHA domain"/>
    <property type="match status" value="1"/>
</dbReference>
<evidence type="ECO:0000259" key="3">
    <source>
        <dbReference type="PROSITE" id="PS51746"/>
    </source>
</evidence>
<dbReference type="Pfam" id="PF00498">
    <property type="entry name" value="FHA"/>
    <property type="match status" value="1"/>
</dbReference>
<evidence type="ECO:0000313" key="4">
    <source>
        <dbReference type="EMBL" id="KAG2500370.1"/>
    </source>
</evidence>
<evidence type="ECO:0000313" key="5">
    <source>
        <dbReference type="Proteomes" id="UP000612055"/>
    </source>
</evidence>
<dbReference type="OrthoDB" id="420076at2759"/>
<comment type="caution">
    <text evidence="4">The sequence shown here is derived from an EMBL/GenBank/DDBJ whole genome shotgun (WGS) entry which is preliminary data.</text>
</comment>
<dbReference type="InterPro" id="IPR000253">
    <property type="entry name" value="FHA_dom"/>
</dbReference>
<gene>
    <name evidence="4" type="ORF">HYH03_001944</name>
</gene>
<dbReference type="SUPFAM" id="SSF81606">
    <property type="entry name" value="PP2C-like"/>
    <property type="match status" value="1"/>
</dbReference>
<feature type="region of interest" description="Disordered" evidence="1">
    <location>
        <begin position="439"/>
        <end position="492"/>
    </location>
</feature>
<reference evidence="4" key="1">
    <citation type="journal article" date="2020" name="bioRxiv">
        <title>Comparative genomics of Chlamydomonas.</title>
        <authorList>
            <person name="Craig R.J."/>
            <person name="Hasan A.R."/>
            <person name="Ness R.W."/>
            <person name="Keightley P.D."/>
        </authorList>
    </citation>
    <scope>NUCLEOTIDE SEQUENCE</scope>
    <source>
        <strain evidence="4">CCAP 11/70</strain>
    </source>
</reference>
<protein>
    <submittedName>
        <fullName evidence="4">Uncharacterized protein</fullName>
    </submittedName>
</protein>
<name>A0A835YCG8_9CHLO</name>
<dbReference type="InterPro" id="IPR008984">
    <property type="entry name" value="SMAD_FHA_dom_sf"/>
</dbReference>
<dbReference type="Pfam" id="PF00481">
    <property type="entry name" value="PP2C"/>
    <property type="match status" value="1"/>
</dbReference>
<feature type="compositionally biased region" description="Pro residues" evidence="1">
    <location>
        <begin position="529"/>
        <end position="540"/>
    </location>
</feature>
<dbReference type="Gene3D" id="2.60.200.20">
    <property type="match status" value="1"/>
</dbReference>
<keyword evidence="5" id="KW-1185">Reference proteome</keyword>
<feature type="compositionally biased region" description="Low complexity" evidence="1">
    <location>
        <begin position="111"/>
        <end position="120"/>
    </location>
</feature>
<dbReference type="Gene3D" id="3.60.40.10">
    <property type="entry name" value="PPM-type phosphatase domain"/>
    <property type="match status" value="1"/>
</dbReference>
<dbReference type="InterPro" id="IPR015655">
    <property type="entry name" value="PP2C"/>
</dbReference>
<feature type="compositionally biased region" description="Low complexity" evidence="1">
    <location>
        <begin position="74"/>
        <end position="102"/>
    </location>
</feature>
<dbReference type="AlphaFoldDB" id="A0A835YCG8"/>
<dbReference type="PROSITE" id="PS50006">
    <property type="entry name" value="FHA_DOMAIN"/>
    <property type="match status" value="1"/>
</dbReference>
<evidence type="ECO:0000256" key="1">
    <source>
        <dbReference type="SAM" id="MobiDB-lite"/>
    </source>
</evidence>
<dbReference type="GO" id="GO:0004722">
    <property type="term" value="F:protein serine/threonine phosphatase activity"/>
    <property type="evidence" value="ECO:0007669"/>
    <property type="project" value="InterPro"/>
</dbReference>
<dbReference type="PANTHER" id="PTHR47992">
    <property type="entry name" value="PROTEIN PHOSPHATASE"/>
    <property type="match status" value="1"/>
</dbReference>
<feature type="domain" description="PPM-type phosphatase" evidence="3">
    <location>
        <begin position="386"/>
        <end position="739"/>
    </location>
</feature>
<feature type="region of interest" description="Disordered" evidence="1">
    <location>
        <begin position="50"/>
        <end position="137"/>
    </location>
</feature>
<dbReference type="InterPro" id="IPR001932">
    <property type="entry name" value="PPM-type_phosphatase-like_dom"/>
</dbReference>
<dbReference type="InterPro" id="IPR036457">
    <property type="entry name" value="PPM-type-like_dom_sf"/>
</dbReference>
<organism evidence="4 5">
    <name type="scientific">Edaphochlamys debaryana</name>
    <dbReference type="NCBI Taxonomy" id="47281"/>
    <lineage>
        <taxon>Eukaryota</taxon>
        <taxon>Viridiplantae</taxon>
        <taxon>Chlorophyta</taxon>
        <taxon>core chlorophytes</taxon>
        <taxon>Chlorophyceae</taxon>
        <taxon>CS clade</taxon>
        <taxon>Chlamydomonadales</taxon>
        <taxon>Chlamydomonadales incertae sedis</taxon>
        <taxon>Edaphochlamys</taxon>
    </lineage>
</organism>
<accession>A0A835YCG8</accession>
<dbReference type="SMART" id="SM00332">
    <property type="entry name" value="PP2Cc"/>
    <property type="match status" value="1"/>
</dbReference>
<dbReference type="SMART" id="SM00240">
    <property type="entry name" value="FHA"/>
    <property type="match status" value="1"/>
</dbReference>
<feature type="region of interest" description="Disordered" evidence="1">
    <location>
        <begin position="326"/>
        <end position="363"/>
    </location>
</feature>
<feature type="domain" description="FHA" evidence="2">
    <location>
        <begin position="242"/>
        <end position="293"/>
    </location>
</feature>
<feature type="region of interest" description="Disordered" evidence="1">
    <location>
        <begin position="516"/>
        <end position="547"/>
    </location>
</feature>
<proteinExistence type="predicted"/>
<evidence type="ECO:0000259" key="2">
    <source>
        <dbReference type="PROSITE" id="PS50006"/>
    </source>
</evidence>
<dbReference type="Proteomes" id="UP000612055">
    <property type="component" value="Unassembled WGS sequence"/>
</dbReference>
<sequence length="750" mass="77986">MAISSLCSRLLVAAGAVLLSVASWFSWRRRPPGPPGLGGIVPERQALLAHEDRPKEESASTSRPSAAPVEGSYEAPAASSAPVSAEDVVMAAAEPGPSRAPAAPVPPKPSPAESSEPAASGQGPAGKKRPAEPRPEDEEAIKARFNEELGPVPPRFAVRKEPAATVAAPREGASGGMVSLQELLDEQFGPPKFAVPKKPDQAGTGAEAGAGSGSGSKILTLVVTHGPEAGKRFVADNTSTEYVLGRLPDCAFQILDQEISGRHAAIRWHAGQGRWMLHDVGSLNGTSLGGAAIGKDYKVPGPEHPLLDGSLVDLGSATRLRAELGGAAPLPDEASLSPGRAGGWADSPPAPQPASPIGPPEEVDVPALGLRLAVHNRLGFDHKRMGQGCEDVPYWELPYAPYDGAGVLCVFDGHHGSKGAGQAREHLPAVLRTKLLLRDGRSAPQLAPPPPKPQPRRGEGEDGAGEEGEESGYAPSDDDDEEDRAAKAAANAARKKAKAEAAAKAAEAEARAAAEAAVAHAAAGDTGRQPPPPQGPPLPPLLEGRPDGAQQTLLKDVFLTTDTYMSMEEGCTATVVLLEARRGGEGGWLLQTANVGDSSAVLINFTKGTHARLSDDHRISSSAAERQRLAERGHTVRTRLYGLNISRMLGDRFLKDEDIGFLAEPFVSGVAEVGPEDSALLVVASDGLWDAVPEERAGKMLLQEAARSPPTARSAADLLLRQALAGHSKDDITVAVLELGPHLLPKGGSR</sequence>
<dbReference type="PROSITE" id="PS51746">
    <property type="entry name" value="PPM_2"/>
    <property type="match status" value="1"/>
</dbReference>
<dbReference type="EMBL" id="JAEHOE010000004">
    <property type="protein sequence ID" value="KAG2500370.1"/>
    <property type="molecule type" value="Genomic_DNA"/>
</dbReference>
<feature type="compositionally biased region" description="Pro residues" evidence="1">
    <location>
        <begin position="348"/>
        <end position="359"/>
    </location>
</feature>